<sequence>MGHSITVNTENFAQEVVETSHQKPVLVDFFATWCGPCQVLKPLLEKLVQEYDFILAKVDIDQNPELASQFGVEGVPDVRVVQQGRVFSGFVGATSEGKIRELLAQLNLKSSLELGLEAAKQAIAQGNAPLAKQQYDQLFEQFPDSALVTIEAAKFLLQVNQPEAAQKMLNTIDSSDRDYAQQIQSLRLLIELTTAAKQGGESELDRKFAQAAQNALSGDYEEALQGFLEIVECDRQYRKDGAKKALLSLFSLLGHQHPLTQKYQQELTLLLF</sequence>
<dbReference type="Pfam" id="PF00085">
    <property type="entry name" value="Thioredoxin"/>
    <property type="match status" value="1"/>
</dbReference>
<feature type="domain" description="Thioredoxin" evidence="1">
    <location>
        <begin position="1"/>
        <end position="108"/>
    </location>
</feature>
<dbReference type="InterPro" id="IPR011990">
    <property type="entry name" value="TPR-like_helical_dom_sf"/>
</dbReference>
<dbReference type="Gene3D" id="1.25.40.10">
    <property type="entry name" value="Tetratricopeptide repeat domain"/>
    <property type="match status" value="2"/>
</dbReference>
<comment type="caution">
    <text evidence="2">The sequence shown here is derived from an EMBL/GenBank/DDBJ whole genome shotgun (WGS) entry which is preliminary data.</text>
</comment>
<dbReference type="PROSITE" id="PS51352">
    <property type="entry name" value="THIOREDOXIN_2"/>
    <property type="match status" value="1"/>
</dbReference>
<dbReference type="InterPro" id="IPR036249">
    <property type="entry name" value="Thioredoxin-like_sf"/>
</dbReference>
<dbReference type="CDD" id="cd02947">
    <property type="entry name" value="TRX_family"/>
    <property type="match status" value="1"/>
</dbReference>
<proteinExistence type="predicted"/>
<evidence type="ECO:0000259" key="1">
    <source>
        <dbReference type="PROSITE" id="PS51352"/>
    </source>
</evidence>
<dbReference type="InterPro" id="IPR013766">
    <property type="entry name" value="Thioredoxin_domain"/>
</dbReference>
<dbReference type="EMBL" id="JAIHOM010000140">
    <property type="protein sequence ID" value="MCW6038467.1"/>
    <property type="molecule type" value="Genomic_DNA"/>
</dbReference>
<dbReference type="SUPFAM" id="SSF52833">
    <property type="entry name" value="Thioredoxin-like"/>
    <property type="match status" value="1"/>
</dbReference>
<keyword evidence="3" id="KW-1185">Reference proteome</keyword>
<dbReference type="PANTHER" id="PTHR43601">
    <property type="entry name" value="THIOREDOXIN, MITOCHONDRIAL"/>
    <property type="match status" value="1"/>
</dbReference>
<dbReference type="Pfam" id="PF14559">
    <property type="entry name" value="TPR_19"/>
    <property type="match status" value="1"/>
</dbReference>
<dbReference type="SUPFAM" id="SSF48452">
    <property type="entry name" value="TPR-like"/>
    <property type="match status" value="1"/>
</dbReference>
<dbReference type="PROSITE" id="PS00194">
    <property type="entry name" value="THIOREDOXIN_1"/>
    <property type="match status" value="1"/>
</dbReference>
<gene>
    <name evidence="2" type="ORF">K4A83_19635</name>
</gene>
<dbReference type="Gene3D" id="3.40.30.10">
    <property type="entry name" value="Glutaredoxin"/>
    <property type="match status" value="1"/>
</dbReference>
<dbReference type="PANTHER" id="PTHR43601:SF3">
    <property type="entry name" value="THIOREDOXIN, MITOCHONDRIAL"/>
    <property type="match status" value="1"/>
</dbReference>
<accession>A0ABT3LAC8</accession>
<dbReference type="Pfam" id="PF14561">
    <property type="entry name" value="TPR_20"/>
    <property type="match status" value="1"/>
</dbReference>
<dbReference type="RefSeq" id="WP_265266377.1">
    <property type="nucleotide sequence ID" value="NZ_JAIHOM010000140.1"/>
</dbReference>
<name>A0ABT3LAC8_9CYAN</name>
<protein>
    <submittedName>
        <fullName evidence="2">Tetratricopeptide repeat protein</fullName>
    </submittedName>
</protein>
<reference evidence="2 3" key="1">
    <citation type="submission" date="2021-08" db="EMBL/GenBank/DDBJ databases">
        <title>Draft genome sequence of Spirulina subsalsa with high tolerance to salinity and hype-accumulation of phycocyanin.</title>
        <authorList>
            <person name="Pei H."/>
            <person name="Jiang L."/>
        </authorList>
    </citation>
    <scope>NUCLEOTIDE SEQUENCE [LARGE SCALE GENOMIC DNA]</scope>
    <source>
        <strain evidence="2 3">FACHB-351</strain>
    </source>
</reference>
<dbReference type="InterPro" id="IPR017937">
    <property type="entry name" value="Thioredoxin_CS"/>
</dbReference>
<organism evidence="2 3">
    <name type="scientific">Spirulina subsalsa FACHB-351</name>
    <dbReference type="NCBI Taxonomy" id="234711"/>
    <lineage>
        <taxon>Bacteria</taxon>
        <taxon>Bacillati</taxon>
        <taxon>Cyanobacteriota</taxon>
        <taxon>Cyanophyceae</taxon>
        <taxon>Spirulinales</taxon>
        <taxon>Spirulinaceae</taxon>
        <taxon>Spirulina</taxon>
    </lineage>
</organism>
<evidence type="ECO:0000313" key="2">
    <source>
        <dbReference type="EMBL" id="MCW6038467.1"/>
    </source>
</evidence>
<dbReference type="Proteomes" id="UP001526426">
    <property type="component" value="Unassembled WGS sequence"/>
</dbReference>
<evidence type="ECO:0000313" key="3">
    <source>
        <dbReference type="Proteomes" id="UP001526426"/>
    </source>
</evidence>